<evidence type="ECO:0000256" key="1">
    <source>
        <dbReference type="SAM" id="MobiDB-lite"/>
    </source>
</evidence>
<dbReference type="Proteomes" id="UP000186955">
    <property type="component" value="Unassembled WGS sequence"/>
</dbReference>
<organism evidence="2 3">
    <name type="scientific">Penicillium subrubescens</name>
    <dbReference type="NCBI Taxonomy" id="1316194"/>
    <lineage>
        <taxon>Eukaryota</taxon>
        <taxon>Fungi</taxon>
        <taxon>Dikarya</taxon>
        <taxon>Ascomycota</taxon>
        <taxon>Pezizomycotina</taxon>
        <taxon>Eurotiomycetes</taxon>
        <taxon>Eurotiomycetidae</taxon>
        <taxon>Eurotiales</taxon>
        <taxon>Aspergillaceae</taxon>
        <taxon>Penicillium</taxon>
    </lineage>
</organism>
<dbReference type="EMBL" id="MNBE01000776">
    <property type="protein sequence ID" value="OKO89189.1"/>
    <property type="molecule type" value="Genomic_DNA"/>
</dbReference>
<dbReference type="AlphaFoldDB" id="A0A1Q5SMG3"/>
<dbReference type="STRING" id="1316194.A0A1Q5SMG3"/>
<protein>
    <submittedName>
        <fullName evidence="2">Uncharacterized protein</fullName>
    </submittedName>
</protein>
<gene>
    <name evidence="2" type="ORF">PENSUB_13824</name>
</gene>
<evidence type="ECO:0000313" key="3">
    <source>
        <dbReference type="Proteomes" id="UP000186955"/>
    </source>
</evidence>
<accession>A0A1Q5SMG3</accession>
<name>A0A1Q5SMG3_9EURO</name>
<feature type="compositionally biased region" description="Acidic residues" evidence="1">
    <location>
        <begin position="131"/>
        <end position="141"/>
    </location>
</feature>
<feature type="region of interest" description="Disordered" evidence="1">
    <location>
        <begin position="120"/>
        <end position="141"/>
    </location>
</feature>
<evidence type="ECO:0000313" key="2">
    <source>
        <dbReference type="EMBL" id="OKO89189.1"/>
    </source>
</evidence>
<reference evidence="2 3" key="1">
    <citation type="submission" date="2016-10" db="EMBL/GenBank/DDBJ databases">
        <title>Genome sequence of the ascomycete fungus Penicillium subrubescens.</title>
        <authorList>
            <person name="De Vries R.P."/>
            <person name="Peng M."/>
            <person name="Dilokpimol A."/>
            <person name="Hilden K."/>
            <person name="Makela M.R."/>
            <person name="Grigoriev I."/>
            <person name="Riley R."/>
            <person name="Granchi Z."/>
        </authorList>
    </citation>
    <scope>NUCLEOTIDE SEQUENCE [LARGE SCALE GENOMIC DNA]</scope>
    <source>
        <strain evidence="2 3">CBS 132785</strain>
    </source>
</reference>
<sequence>MFENENARGPEAADMLPYHQLIIKNDPKKFDGATSHEVRDHFNIWVAEQLPLVSSSPRCLQQELREDKPYHQPGPEYGFGARYNFALFVDDICLESLDHMHRPVVKIMSKQWPTLTPEERNYEVNPGWEDGTTEMGEEDVG</sequence>
<comment type="caution">
    <text evidence="2">The sequence shown here is derived from an EMBL/GenBank/DDBJ whole genome shotgun (WGS) entry which is preliminary data.</text>
</comment>
<proteinExistence type="predicted"/>
<keyword evidence="3" id="KW-1185">Reference proteome</keyword>